<dbReference type="PANTHER" id="PTHR47069:SF11">
    <property type="entry name" value="OS04G0275550 PROTEIN"/>
    <property type="match status" value="1"/>
</dbReference>
<feature type="compositionally biased region" description="Basic and acidic residues" evidence="1">
    <location>
        <begin position="152"/>
        <end position="166"/>
    </location>
</feature>
<organism evidence="2 3">
    <name type="scientific">Panicum virgatum</name>
    <name type="common">Blackwell switchgrass</name>
    <dbReference type="NCBI Taxonomy" id="38727"/>
    <lineage>
        <taxon>Eukaryota</taxon>
        <taxon>Viridiplantae</taxon>
        <taxon>Streptophyta</taxon>
        <taxon>Embryophyta</taxon>
        <taxon>Tracheophyta</taxon>
        <taxon>Spermatophyta</taxon>
        <taxon>Magnoliopsida</taxon>
        <taxon>Liliopsida</taxon>
        <taxon>Poales</taxon>
        <taxon>Poaceae</taxon>
        <taxon>PACMAD clade</taxon>
        <taxon>Panicoideae</taxon>
        <taxon>Panicodae</taxon>
        <taxon>Paniceae</taxon>
        <taxon>Panicinae</taxon>
        <taxon>Panicum</taxon>
        <taxon>Panicum sect. Hiantes</taxon>
    </lineage>
</organism>
<sequence>MQQGNYSQGKLSPLGWRNLIKRFKERTGWKHDKEQLKNMYRQLKTFYSAMTVLQSSTGGSRAGGGYKVRPYIWEHFIHKLKEVERLKYEEPSWAWPLPDMFSDVAIDFGSMLGTAAARDSEDTPAPQNTSQPTSGSCKRGSSGELKSSADSPTKKEQPPFKLRSNDEKATKALTHLSEKQHQTHQEQHEQYRQCLELAVECGIDAASEEYFFLSEEKFKDEQSRDSFLIMKTREARRSWIARAFERRHRN</sequence>
<accession>A0A8T0PJT7</accession>
<keyword evidence="3" id="KW-1185">Reference proteome</keyword>
<evidence type="ECO:0000256" key="1">
    <source>
        <dbReference type="SAM" id="MobiDB-lite"/>
    </source>
</evidence>
<gene>
    <name evidence="2" type="ORF">PVAP13_8KG333000</name>
</gene>
<reference evidence="2" key="1">
    <citation type="submission" date="2020-05" db="EMBL/GenBank/DDBJ databases">
        <title>WGS assembly of Panicum virgatum.</title>
        <authorList>
            <person name="Lovell J.T."/>
            <person name="Jenkins J."/>
            <person name="Shu S."/>
            <person name="Juenger T.E."/>
            <person name="Schmutz J."/>
        </authorList>
    </citation>
    <scope>NUCLEOTIDE SEQUENCE</scope>
    <source>
        <strain evidence="2">AP13</strain>
    </source>
</reference>
<feature type="compositionally biased region" description="Polar residues" evidence="1">
    <location>
        <begin position="125"/>
        <end position="136"/>
    </location>
</feature>
<evidence type="ECO:0008006" key="4">
    <source>
        <dbReference type="Google" id="ProtNLM"/>
    </source>
</evidence>
<dbReference type="Proteomes" id="UP000823388">
    <property type="component" value="Chromosome 8K"/>
</dbReference>
<evidence type="ECO:0000313" key="3">
    <source>
        <dbReference type="Proteomes" id="UP000823388"/>
    </source>
</evidence>
<name>A0A8T0PJT7_PANVG</name>
<proteinExistence type="predicted"/>
<evidence type="ECO:0000313" key="2">
    <source>
        <dbReference type="EMBL" id="KAG2562213.1"/>
    </source>
</evidence>
<dbReference type="AlphaFoldDB" id="A0A8T0PJT7"/>
<dbReference type="EMBL" id="CM029051">
    <property type="protein sequence ID" value="KAG2562213.1"/>
    <property type="molecule type" value="Genomic_DNA"/>
</dbReference>
<comment type="caution">
    <text evidence="2">The sequence shown here is derived from an EMBL/GenBank/DDBJ whole genome shotgun (WGS) entry which is preliminary data.</text>
</comment>
<feature type="region of interest" description="Disordered" evidence="1">
    <location>
        <begin position="117"/>
        <end position="166"/>
    </location>
</feature>
<dbReference type="PANTHER" id="PTHR47069">
    <property type="match status" value="1"/>
</dbReference>
<protein>
    <recommendedName>
        <fullName evidence="4">Myb/SANT-like domain-containing protein</fullName>
    </recommendedName>
</protein>